<feature type="region of interest" description="Disordered" evidence="8">
    <location>
        <begin position="531"/>
        <end position="621"/>
    </location>
</feature>
<feature type="transmembrane region" description="Helical" evidence="9">
    <location>
        <begin position="507"/>
        <end position="525"/>
    </location>
</feature>
<feature type="transmembrane region" description="Helical" evidence="9">
    <location>
        <begin position="395"/>
        <end position="416"/>
    </location>
</feature>
<evidence type="ECO:0000256" key="4">
    <source>
        <dbReference type="ARBA" id="ARBA00022679"/>
    </source>
</evidence>
<feature type="transmembrane region" description="Helical" evidence="9">
    <location>
        <begin position="207"/>
        <end position="227"/>
    </location>
</feature>
<evidence type="ECO:0000313" key="12">
    <source>
        <dbReference type="EMBL" id="PKG21820.1"/>
    </source>
</evidence>
<feature type="transmembrane region" description="Helical" evidence="9">
    <location>
        <begin position="422"/>
        <end position="442"/>
    </location>
</feature>
<feature type="transmembrane region" description="Helical" evidence="9">
    <location>
        <begin position="364"/>
        <end position="383"/>
    </location>
</feature>
<dbReference type="InterPro" id="IPR056785">
    <property type="entry name" value="YkcA/B-like_C"/>
</dbReference>
<keyword evidence="13" id="KW-1185">Reference proteome</keyword>
<dbReference type="RefSeq" id="WP_101179065.1">
    <property type="nucleotide sequence ID" value="NZ_PISE01000060.1"/>
</dbReference>
<evidence type="ECO:0000256" key="8">
    <source>
        <dbReference type="SAM" id="MobiDB-lite"/>
    </source>
</evidence>
<dbReference type="GO" id="GO:0009103">
    <property type="term" value="P:lipopolysaccharide biosynthetic process"/>
    <property type="evidence" value="ECO:0007669"/>
    <property type="project" value="UniProtKB-ARBA"/>
</dbReference>
<keyword evidence="3" id="KW-0328">Glycosyltransferase</keyword>
<evidence type="ECO:0000256" key="7">
    <source>
        <dbReference type="ARBA" id="ARBA00023136"/>
    </source>
</evidence>
<evidence type="ECO:0000256" key="6">
    <source>
        <dbReference type="ARBA" id="ARBA00022989"/>
    </source>
</evidence>
<gene>
    <name evidence="12" type="ORF">CWS01_20385</name>
</gene>
<evidence type="ECO:0000259" key="11">
    <source>
        <dbReference type="Pfam" id="PF24878"/>
    </source>
</evidence>
<name>A0A2N0YX45_9BACI</name>
<dbReference type="PANTHER" id="PTHR33908:SF3">
    <property type="entry name" value="UNDECAPRENYL PHOSPHATE-ALPHA-4-AMINO-4-DEOXY-L-ARABINOSE ARABINOSYL TRANSFERASE"/>
    <property type="match status" value="1"/>
</dbReference>
<feature type="transmembrane region" description="Helical" evidence="9">
    <location>
        <begin position="9"/>
        <end position="28"/>
    </location>
</feature>
<dbReference type="InterPro" id="IPR050297">
    <property type="entry name" value="LipidA_mod_glycosyltrf_83"/>
</dbReference>
<protein>
    <submittedName>
        <fullName evidence="12">Glycosyl transferase</fullName>
    </submittedName>
</protein>
<feature type="compositionally biased region" description="Polar residues" evidence="8">
    <location>
        <begin position="741"/>
        <end position="751"/>
    </location>
</feature>
<evidence type="ECO:0000259" key="10">
    <source>
        <dbReference type="Pfam" id="PF13231"/>
    </source>
</evidence>
<dbReference type="EMBL" id="PISE01000060">
    <property type="protein sequence ID" value="PKG21820.1"/>
    <property type="molecule type" value="Genomic_DNA"/>
</dbReference>
<feature type="transmembrane region" description="Helical" evidence="9">
    <location>
        <begin position="76"/>
        <end position="104"/>
    </location>
</feature>
<feature type="transmembrane region" description="Helical" evidence="9">
    <location>
        <begin position="476"/>
        <end position="495"/>
    </location>
</feature>
<proteinExistence type="predicted"/>
<dbReference type="GO" id="GO:0010041">
    <property type="term" value="P:response to iron(III) ion"/>
    <property type="evidence" value="ECO:0007669"/>
    <property type="project" value="TreeGrafter"/>
</dbReference>
<dbReference type="PANTHER" id="PTHR33908">
    <property type="entry name" value="MANNOSYLTRANSFERASE YKCB-RELATED"/>
    <property type="match status" value="1"/>
</dbReference>
<sequence length="757" mass="81626">MKKWTKGRVDILLIIILLFSAGLNFYNLQNAGTNSYYSVAVKSMLTSFHNFFFVSFDPAGFITVDKPPVALWIQAIFAYIFGFNDFVLLLPEALAGVVSVFLLYLIVKPKFGRNSALISSLVLACSPIFVAVVRTNNVDSILLLTLMTATWALMKAVEKQKLGWLILSFALVGVGFNVKMMQAFMVLPAFFFYYFFATREIKMVKKIINLVISTVVLAVISLSWAVAVDLTPESERPYMGGSETNSVLELALGYNGLSRLTGNNSGGGSSSGQQEMPTTNSTEQTQNSDQTTNSNSNDNSESSSTNTQNNEGTSSSSSMQDGGGNPPSGQGGMMNDGSSQNSGMFNTGDAGPLRLFQSELSGQISWLLPFVLFAVIGLVVTFLKTRRYTMQHHFSLFWLAWLMPMMVFFSIALFYHHYYLSMMAPAIAALIGIGFTTLFNFYKEEKGWESWLLPVGILVTSLFEALIVYQNSSSVSIIWMWVGIILGVVLFMLLVAAKSSETIKHTIAIASILSLLVLPIYWTAITITKTGNESTPTAGPTSAMGGGRGGGMQGGPGSDMGVPGGMQGGSGGNMTRGTDNADDSNNSSNSSNSTNNQGNASQMQGGTPPSDNGKMGGGEMDGVDTELMQYLEENYNGEKFFLAVQRAQSAYSIMLNTDYAVMAMGGFGGSDPAPTVEELEKMADDGEIKYFLISGQGMGGSGNSDVTSWIQENCEEVPSSEYSDDSSDNSSSSDNTDNTDIQNQRGGSSTLYVYKGK</sequence>
<feature type="region of interest" description="Disordered" evidence="8">
    <location>
        <begin position="711"/>
        <end position="757"/>
    </location>
</feature>
<feature type="region of interest" description="Disordered" evidence="8">
    <location>
        <begin position="261"/>
        <end position="344"/>
    </location>
</feature>
<dbReference type="InterPro" id="IPR038731">
    <property type="entry name" value="RgtA/B/C-like"/>
</dbReference>
<keyword evidence="4 12" id="KW-0808">Transferase</keyword>
<feature type="compositionally biased region" description="Low complexity" evidence="8">
    <location>
        <begin position="278"/>
        <end position="318"/>
    </location>
</feature>
<evidence type="ECO:0000256" key="5">
    <source>
        <dbReference type="ARBA" id="ARBA00022692"/>
    </source>
</evidence>
<evidence type="ECO:0000313" key="13">
    <source>
        <dbReference type="Proteomes" id="UP000233375"/>
    </source>
</evidence>
<evidence type="ECO:0000256" key="1">
    <source>
        <dbReference type="ARBA" id="ARBA00004651"/>
    </source>
</evidence>
<feature type="compositionally biased region" description="Low complexity" evidence="8">
    <location>
        <begin position="575"/>
        <end position="602"/>
    </location>
</feature>
<keyword evidence="7 9" id="KW-0472">Membrane</keyword>
<feature type="compositionally biased region" description="Gly residues" evidence="8">
    <location>
        <begin position="544"/>
        <end position="574"/>
    </location>
</feature>
<comment type="caution">
    <text evidence="12">The sequence shown here is derived from an EMBL/GenBank/DDBJ whole genome shotgun (WGS) entry which is preliminary data.</text>
</comment>
<feature type="compositionally biased region" description="Gly residues" evidence="8">
    <location>
        <begin position="321"/>
        <end position="334"/>
    </location>
</feature>
<dbReference type="Pfam" id="PF24878">
    <property type="entry name" value="YkcB_C"/>
    <property type="match status" value="1"/>
</dbReference>
<feature type="transmembrane region" description="Helical" evidence="9">
    <location>
        <begin position="140"/>
        <end position="157"/>
    </location>
</feature>
<dbReference type="GO" id="GO:0016763">
    <property type="term" value="F:pentosyltransferase activity"/>
    <property type="evidence" value="ECO:0007669"/>
    <property type="project" value="TreeGrafter"/>
</dbReference>
<evidence type="ECO:0000256" key="2">
    <source>
        <dbReference type="ARBA" id="ARBA00022475"/>
    </source>
</evidence>
<dbReference type="Proteomes" id="UP000233375">
    <property type="component" value="Unassembled WGS sequence"/>
</dbReference>
<feature type="transmembrane region" description="Helical" evidence="9">
    <location>
        <begin position="116"/>
        <end position="133"/>
    </location>
</feature>
<feature type="domain" description="Putative mannosyltransferase YkcA/B-like C-terminal" evidence="11">
    <location>
        <begin position="627"/>
        <end position="713"/>
    </location>
</feature>
<reference evidence="12 13" key="1">
    <citation type="journal article" date="2003" name="Int. J. Syst. Evol. Microbiol.">
        <title>Bacillus nealsonii sp. nov., isolated from a spacecraft-assembly facility, whose spores are gamma-radiation resistant.</title>
        <authorList>
            <person name="Venkateswaran K."/>
            <person name="Kempf M."/>
            <person name="Chen F."/>
            <person name="Satomi M."/>
            <person name="Nicholson W."/>
            <person name="Kern R."/>
        </authorList>
    </citation>
    <scope>NUCLEOTIDE SEQUENCE [LARGE SCALE GENOMIC DNA]</scope>
    <source>
        <strain evidence="12 13">FO-92</strain>
    </source>
</reference>
<comment type="subcellular location">
    <subcellularLocation>
        <location evidence="1">Cell membrane</location>
        <topology evidence="1">Multi-pass membrane protein</topology>
    </subcellularLocation>
</comment>
<feature type="compositionally biased region" description="Low complexity" evidence="8">
    <location>
        <begin position="728"/>
        <end position="740"/>
    </location>
</feature>
<dbReference type="GO" id="GO:0005886">
    <property type="term" value="C:plasma membrane"/>
    <property type="evidence" value="ECO:0007669"/>
    <property type="project" value="UniProtKB-SubCell"/>
</dbReference>
<keyword evidence="2" id="KW-1003">Cell membrane</keyword>
<evidence type="ECO:0000256" key="3">
    <source>
        <dbReference type="ARBA" id="ARBA00022676"/>
    </source>
</evidence>
<dbReference type="OrthoDB" id="9810398at2"/>
<accession>A0A2N0YX45</accession>
<feature type="transmembrane region" description="Helical" evidence="9">
    <location>
        <begin position="451"/>
        <end position="470"/>
    </location>
</feature>
<evidence type="ECO:0000256" key="9">
    <source>
        <dbReference type="SAM" id="Phobius"/>
    </source>
</evidence>
<dbReference type="AlphaFoldDB" id="A0A2N0YX45"/>
<organism evidence="12 13">
    <name type="scientific">Niallia nealsonii</name>
    <dbReference type="NCBI Taxonomy" id="115979"/>
    <lineage>
        <taxon>Bacteria</taxon>
        <taxon>Bacillati</taxon>
        <taxon>Bacillota</taxon>
        <taxon>Bacilli</taxon>
        <taxon>Bacillales</taxon>
        <taxon>Bacillaceae</taxon>
        <taxon>Niallia</taxon>
    </lineage>
</organism>
<feature type="transmembrane region" description="Helical" evidence="9">
    <location>
        <begin position="163"/>
        <end position="195"/>
    </location>
</feature>
<dbReference type="Pfam" id="PF13231">
    <property type="entry name" value="PMT_2"/>
    <property type="match status" value="1"/>
</dbReference>
<feature type="compositionally biased region" description="Polar residues" evidence="8">
    <location>
        <begin position="531"/>
        <end position="540"/>
    </location>
</feature>
<feature type="domain" description="Glycosyltransferase RgtA/B/C/D-like" evidence="10">
    <location>
        <begin position="65"/>
        <end position="224"/>
    </location>
</feature>
<keyword evidence="6 9" id="KW-1133">Transmembrane helix</keyword>
<keyword evidence="5 9" id="KW-0812">Transmembrane</keyword>